<accession>A0ABR2U8E8</accession>
<dbReference type="Proteomes" id="UP001396334">
    <property type="component" value="Unassembled WGS sequence"/>
</dbReference>
<evidence type="ECO:0000313" key="2">
    <source>
        <dbReference type="Proteomes" id="UP001396334"/>
    </source>
</evidence>
<reference evidence="1 2" key="1">
    <citation type="journal article" date="2024" name="G3 (Bethesda)">
        <title>Genome assembly of Hibiscus sabdariffa L. provides insights into metabolisms of medicinal natural products.</title>
        <authorList>
            <person name="Kim T."/>
        </authorList>
    </citation>
    <scope>NUCLEOTIDE SEQUENCE [LARGE SCALE GENOMIC DNA]</scope>
    <source>
        <strain evidence="1">TK-2024</strain>
        <tissue evidence="1">Old leaves</tissue>
    </source>
</reference>
<organism evidence="1 2">
    <name type="scientific">Hibiscus sabdariffa</name>
    <name type="common">roselle</name>
    <dbReference type="NCBI Taxonomy" id="183260"/>
    <lineage>
        <taxon>Eukaryota</taxon>
        <taxon>Viridiplantae</taxon>
        <taxon>Streptophyta</taxon>
        <taxon>Embryophyta</taxon>
        <taxon>Tracheophyta</taxon>
        <taxon>Spermatophyta</taxon>
        <taxon>Magnoliopsida</taxon>
        <taxon>eudicotyledons</taxon>
        <taxon>Gunneridae</taxon>
        <taxon>Pentapetalae</taxon>
        <taxon>rosids</taxon>
        <taxon>malvids</taxon>
        <taxon>Malvales</taxon>
        <taxon>Malvaceae</taxon>
        <taxon>Malvoideae</taxon>
        <taxon>Hibiscus</taxon>
    </lineage>
</organism>
<sequence>MGMHYGESGREFQIFPHHSPHQSPSKSWPPPYRGVHRLYRRDRCIVLNSTTASTHGERPSFFGESRLKVRQEPRASPWILLRSRSPCCPRNSRTQILSSLSAHVPNLVLHSPSSIADRSRELSKGSVESLVDFR</sequence>
<gene>
    <name evidence="1" type="ORF">V6N11_051911</name>
</gene>
<name>A0ABR2U8E8_9ROSI</name>
<dbReference type="EMBL" id="JBBPBN010000001">
    <property type="protein sequence ID" value="KAK9046008.1"/>
    <property type="molecule type" value="Genomic_DNA"/>
</dbReference>
<comment type="caution">
    <text evidence="1">The sequence shown here is derived from an EMBL/GenBank/DDBJ whole genome shotgun (WGS) entry which is preliminary data.</text>
</comment>
<protein>
    <submittedName>
        <fullName evidence="1">Uncharacterized protein</fullName>
    </submittedName>
</protein>
<keyword evidence="2" id="KW-1185">Reference proteome</keyword>
<proteinExistence type="predicted"/>
<evidence type="ECO:0000313" key="1">
    <source>
        <dbReference type="EMBL" id="KAK9046008.1"/>
    </source>
</evidence>